<feature type="chain" id="PRO_5022029672" evidence="2">
    <location>
        <begin position="27"/>
        <end position="324"/>
    </location>
</feature>
<evidence type="ECO:0000256" key="2">
    <source>
        <dbReference type="SAM" id="SignalP"/>
    </source>
</evidence>
<comment type="caution">
    <text evidence="3">The sequence shown here is derived from an EMBL/GenBank/DDBJ whole genome shotgun (WGS) entry which is preliminary data.</text>
</comment>
<dbReference type="EMBL" id="VIVL01000010">
    <property type="protein sequence ID" value="TWD77149.1"/>
    <property type="molecule type" value="Genomic_DNA"/>
</dbReference>
<dbReference type="Gene3D" id="3.40.190.10">
    <property type="entry name" value="Periplasmic binding protein-like II"/>
    <property type="match status" value="1"/>
</dbReference>
<keyword evidence="2" id="KW-0732">Signal</keyword>
<reference evidence="3 4" key="1">
    <citation type="submission" date="2019-06" db="EMBL/GenBank/DDBJ databases">
        <title>Sorghum-associated microbial communities from plants grown in Nebraska, USA.</title>
        <authorList>
            <person name="Schachtman D."/>
        </authorList>
    </citation>
    <scope>NUCLEOTIDE SEQUENCE [LARGE SCALE GENOMIC DNA]</scope>
    <source>
        <strain evidence="3 4">T529</strain>
    </source>
</reference>
<dbReference type="SUPFAM" id="SSF53850">
    <property type="entry name" value="Periplasmic binding protein-like II"/>
    <property type="match status" value="1"/>
</dbReference>
<protein>
    <submittedName>
        <fullName evidence="3">Tripartite-type tricarboxylate transporter receptor subunit TctC</fullName>
    </submittedName>
</protein>
<evidence type="ECO:0000256" key="1">
    <source>
        <dbReference type="ARBA" id="ARBA00006987"/>
    </source>
</evidence>
<evidence type="ECO:0000313" key="3">
    <source>
        <dbReference type="EMBL" id="TWD77149.1"/>
    </source>
</evidence>
<dbReference type="PIRSF" id="PIRSF017082">
    <property type="entry name" value="YflP"/>
    <property type="match status" value="1"/>
</dbReference>
<dbReference type="PANTHER" id="PTHR42928:SF5">
    <property type="entry name" value="BLR1237 PROTEIN"/>
    <property type="match status" value="1"/>
</dbReference>
<name>A0A561BE57_9BURK</name>
<dbReference type="InterPro" id="IPR005064">
    <property type="entry name" value="BUG"/>
</dbReference>
<organism evidence="3 4">
    <name type="scientific">Variovorax beijingensis</name>
    <dbReference type="NCBI Taxonomy" id="2496117"/>
    <lineage>
        <taxon>Bacteria</taxon>
        <taxon>Pseudomonadati</taxon>
        <taxon>Pseudomonadota</taxon>
        <taxon>Betaproteobacteria</taxon>
        <taxon>Burkholderiales</taxon>
        <taxon>Comamonadaceae</taxon>
        <taxon>Variovorax</taxon>
    </lineage>
</organism>
<dbReference type="Gene3D" id="3.40.190.150">
    <property type="entry name" value="Bordetella uptake gene, domain 1"/>
    <property type="match status" value="1"/>
</dbReference>
<sequence>MIHPRHRIGLLLAAATCALGLPAAQADTFPSKPITLVVPFAAGSGTDQMARVFAQAMGDEVKVPIVVDNRAGASGFLAAQYVAKAPPDGYTVLITTNTTQSANEHLFKKLPYDPVKDFAPVSLLSKGYMLLLVRPDSPYKSVGDLIAAARKSPGKLNFGSGSSSSRVASELLKQMAGVDMVNVPYKSNPMAITDLMGGQVDFMFADAPTALPQVEGGKLRALAVSGPRRIAAAPNIPTVDEAGVKGYDMSYWTAVYLPARTPQAIVQKFNGWLAKASATPLAKEFLVKTSGEEALSTPEQLAQFQANESGKWGRVIKAAGIQPE</sequence>
<dbReference type="Proteomes" id="UP000319722">
    <property type="component" value="Unassembled WGS sequence"/>
</dbReference>
<dbReference type="RefSeq" id="WP_145746373.1">
    <property type="nucleotide sequence ID" value="NZ_VIVL01000010.1"/>
</dbReference>
<evidence type="ECO:0000313" key="4">
    <source>
        <dbReference type="Proteomes" id="UP000319722"/>
    </source>
</evidence>
<proteinExistence type="inferred from homology"/>
<dbReference type="InterPro" id="IPR042100">
    <property type="entry name" value="Bug_dom1"/>
</dbReference>
<feature type="signal peptide" evidence="2">
    <location>
        <begin position="1"/>
        <end position="26"/>
    </location>
</feature>
<dbReference type="CDD" id="cd07012">
    <property type="entry name" value="PBP2_Bug_TTT"/>
    <property type="match status" value="1"/>
</dbReference>
<comment type="similarity">
    <text evidence="1">Belongs to the UPF0065 (bug) family.</text>
</comment>
<dbReference type="PANTHER" id="PTHR42928">
    <property type="entry name" value="TRICARBOXYLATE-BINDING PROTEIN"/>
    <property type="match status" value="1"/>
</dbReference>
<accession>A0A561BE57</accession>
<keyword evidence="3" id="KW-0675">Receptor</keyword>
<dbReference type="AlphaFoldDB" id="A0A561BE57"/>
<dbReference type="OrthoDB" id="8678477at2"/>
<dbReference type="Pfam" id="PF03401">
    <property type="entry name" value="TctC"/>
    <property type="match status" value="1"/>
</dbReference>
<gene>
    <name evidence="3" type="ORF">FB547_110111</name>
</gene>